<dbReference type="InterPro" id="IPR009057">
    <property type="entry name" value="Homeodomain-like_sf"/>
</dbReference>
<gene>
    <name evidence="1" type="ORF">F6J89_17855</name>
</gene>
<protein>
    <submittedName>
        <fullName evidence="1">DUF433 domain-containing protein</fullName>
    </submittedName>
</protein>
<reference evidence="1" key="1">
    <citation type="submission" date="2019-11" db="EMBL/GenBank/DDBJ databases">
        <title>Genomic insights into an expanded diversity of filamentous marine cyanobacteria reveals the extraordinary biosynthetic potential of Moorea and Okeania.</title>
        <authorList>
            <person name="Ferreira Leao T."/>
            <person name="Wang M."/>
            <person name="Moss N."/>
            <person name="Da Silva R."/>
            <person name="Sanders J."/>
            <person name="Nurk S."/>
            <person name="Gurevich A."/>
            <person name="Humphrey G."/>
            <person name="Reher R."/>
            <person name="Zhu Q."/>
            <person name="Belda-Ferre P."/>
            <person name="Glukhov E."/>
            <person name="Rex R."/>
            <person name="Dorrestein P.C."/>
            <person name="Knight R."/>
            <person name="Pevzner P."/>
            <person name="Gerwick W.H."/>
            <person name="Gerwick L."/>
        </authorList>
    </citation>
    <scope>NUCLEOTIDE SEQUENCE</scope>
    <source>
        <strain evidence="1">SIO1C4</strain>
    </source>
</reference>
<dbReference type="EMBL" id="JAAHFQ010000366">
    <property type="protein sequence ID" value="NER29435.1"/>
    <property type="molecule type" value="Genomic_DNA"/>
</dbReference>
<evidence type="ECO:0000313" key="1">
    <source>
        <dbReference type="EMBL" id="NER29435.1"/>
    </source>
</evidence>
<dbReference type="AlphaFoldDB" id="A0A6B3NES7"/>
<proteinExistence type="predicted"/>
<dbReference type="InterPro" id="IPR036388">
    <property type="entry name" value="WH-like_DNA-bd_sf"/>
</dbReference>
<dbReference type="Gene3D" id="1.10.10.10">
    <property type="entry name" value="Winged helix-like DNA-binding domain superfamily/Winged helix DNA-binding domain"/>
    <property type="match status" value="1"/>
</dbReference>
<dbReference type="InterPro" id="IPR007367">
    <property type="entry name" value="DUF433"/>
</dbReference>
<dbReference type="SUPFAM" id="SSF46689">
    <property type="entry name" value="Homeodomain-like"/>
    <property type="match status" value="1"/>
</dbReference>
<dbReference type="Pfam" id="PF04255">
    <property type="entry name" value="DUF433"/>
    <property type="match status" value="1"/>
</dbReference>
<name>A0A6B3NES7_9CYAN</name>
<sequence length="79" mass="8941">MKSRVDRSSVHSYVELDSYGWPRLIASRTPVKELLDLLAHGYSVEDIMGKYPQMDRTEWGAAMAYAAETVRRAVLAARP</sequence>
<organism evidence="1">
    <name type="scientific">Symploca sp. SIO1C4</name>
    <dbReference type="NCBI Taxonomy" id="2607765"/>
    <lineage>
        <taxon>Bacteria</taxon>
        <taxon>Bacillati</taxon>
        <taxon>Cyanobacteriota</taxon>
        <taxon>Cyanophyceae</taxon>
        <taxon>Coleofasciculales</taxon>
        <taxon>Coleofasciculaceae</taxon>
        <taxon>Symploca</taxon>
    </lineage>
</organism>
<accession>A0A6B3NES7</accession>
<comment type="caution">
    <text evidence="1">The sequence shown here is derived from an EMBL/GenBank/DDBJ whole genome shotgun (WGS) entry which is preliminary data.</text>
</comment>